<evidence type="ECO:0008006" key="5">
    <source>
        <dbReference type="Google" id="ProtNLM"/>
    </source>
</evidence>
<dbReference type="OrthoDB" id="6288648at2759"/>
<protein>
    <recommendedName>
        <fullName evidence="5">Golgi integral membrane protein 4</fullName>
    </recommendedName>
</protein>
<dbReference type="AlphaFoldDB" id="A0A6H5I528"/>
<feature type="region of interest" description="Disordered" evidence="1">
    <location>
        <begin position="383"/>
        <end position="416"/>
    </location>
</feature>
<dbReference type="GO" id="GO:0000139">
    <property type="term" value="C:Golgi membrane"/>
    <property type="evidence" value="ECO:0007669"/>
    <property type="project" value="InterPro"/>
</dbReference>
<keyword evidence="2" id="KW-0472">Membrane</keyword>
<evidence type="ECO:0000313" key="3">
    <source>
        <dbReference type="EMBL" id="CAB0031485.1"/>
    </source>
</evidence>
<keyword evidence="2" id="KW-0812">Transmembrane</keyword>
<sequence length="448" mass="51022">MSGSRLARGRASRMAILMVSVVIICCGYYVYRQTRAEMDKLRELHTKCNQQLDTLQAQLQVIYEYKVQLEKTLSNEKSANAAVKEELQLKASRERSMRDKDMVEAQQRYKSLQQQYKILQTGHKDLKDDCEKKAKVAYENTNICETKLVDLRKLLKKEKDEKDDLSKSLDHLKNKCMDEGQKKEQLEEQYENLVKTNQNDNGELARLQKQVIQLTRELDKYNKNNLGNPDIDNGQILPRYSNSDINDVNPANNLVVEEKSNPAAMDKDQMQLNRPSSSSSQHQVSPSSEALQAGQNPQPLQAPQNNRHLVDLHDNNQNDDENNNNNTINNNNDENDMLQNIHSDDSLHEIKSDVRFASRGGNIVPVGPNEPNELNDQPEIVPLASPDQNKPDSPLKFAYPSERDINGPPVNDQVKVPRVRPPVLIAMPSSTENLFKSEPSLPELKDFD</sequence>
<dbReference type="InterPro" id="IPR042336">
    <property type="entry name" value="GOLIM4"/>
</dbReference>
<proteinExistence type="predicted"/>
<evidence type="ECO:0000256" key="2">
    <source>
        <dbReference type="SAM" id="Phobius"/>
    </source>
</evidence>
<keyword evidence="2" id="KW-1133">Transmembrane helix</keyword>
<dbReference type="Proteomes" id="UP000479190">
    <property type="component" value="Unassembled WGS sequence"/>
</dbReference>
<gene>
    <name evidence="3" type="ORF">TBRA_LOCUS3454</name>
</gene>
<feature type="transmembrane region" description="Helical" evidence="2">
    <location>
        <begin position="12"/>
        <end position="31"/>
    </location>
</feature>
<accession>A0A6H5I528</accession>
<organism evidence="3 4">
    <name type="scientific">Trichogramma brassicae</name>
    <dbReference type="NCBI Taxonomy" id="86971"/>
    <lineage>
        <taxon>Eukaryota</taxon>
        <taxon>Metazoa</taxon>
        <taxon>Ecdysozoa</taxon>
        <taxon>Arthropoda</taxon>
        <taxon>Hexapoda</taxon>
        <taxon>Insecta</taxon>
        <taxon>Pterygota</taxon>
        <taxon>Neoptera</taxon>
        <taxon>Endopterygota</taxon>
        <taxon>Hymenoptera</taxon>
        <taxon>Apocrita</taxon>
        <taxon>Proctotrupomorpha</taxon>
        <taxon>Chalcidoidea</taxon>
        <taxon>Trichogrammatidae</taxon>
        <taxon>Trichogramma</taxon>
    </lineage>
</organism>
<evidence type="ECO:0000313" key="4">
    <source>
        <dbReference type="Proteomes" id="UP000479190"/>
    </source>
</evidence>
<evidence type="ECO:0000256" key="1">
    <source>
        <dbReference type="SAM" id="MobiDB-lite"/>
    </source>
</evidence>
<dbReference type="PANTHER" id="PTHR22909:SF24">
    <property type="entry name" value="GOLGI INTEGRAL MEMBRANE PROTEIN 4-RELATED"/>
    <property type="match status" value="1"/>
</dbReference>
<feature type="compositionally biased region" description="Low complexity" evidence="1">
    <location>
        <begin position="323"/>
        <end position="332"/>
    </location>
</feature>
<dbReference type="PANTHER" id="PTHR22909">
    <property type="entry name" value="GOLGI INTEGRAL MEMBRANE PROTEIN 4"/>
    <property type="match status" value="1"/>
</dbReference>
<reference evidence="3 4" key="1">
    <citation type="submission" date="2020-02" db="EMBL/GenBank/DDBJ databases">
        <authorList>
            <person name="Ferguson B K."/>
        </authorList>
    </citation>
    <scope>NUCLEOTIDE SEQUENCE [LARGE SCALE GENOMIC DNA]</scope>
</reference>
<feature type="region of interest" description="Disordered" evidence="1">
    <location>
        <begin position="429"/>
        <end position="448"/>
    </location>
</feature>
<feature type="region of interest" description="Disordered" evidence="1">
    <location>
        <begin position="221"/>
        <end position="249"/>
    </location>
</feature>
<name>A0A6H5I528_9HYME</name>
<feature type="compositionally biased region" description="Polar residues" evidence="1">
    <location>
        <begin position="240"/>
        <end position="249"/>
    </location>
</feature>
<keyword evidence="4" id="KW-1185">Reference proteome</keyword>
<feature type="compositionally biased region" description="Low complexity" evidence="1">
    <location>
        <begin position="275"/>
        <end position="306"/>
    </location>
</feature>
<dbReference type="EMBL" id="CADCXV010000645">
    <property type="protein sequence ID" value="CAB0031485.1"/>
    <property type="molecule type" value="Genomic_DNA"/>
</dbReference>
<feature type="region of interest" description="Disordered" evidence="1">
    <location>
        <begin position="269"/>
        <end position="339"/>
    </location>
</feature>